<reference evidence="3" key="1">
    <citation type="submission" date="2016-10" db="EMBL/GenBank/DDBJ databases">
        <authorList>
            <person name="Varghese N."/>
            <person name="Submissions S."/>
        </authorList>
    </citation>
    <scope>NUCLEOTIDE SEQUENCE [LARGE SCALE GENOMIC DNA]</scope>
    <source>
        <strain evidence="3">DSM 24956</strain>
    </source>
</reference>
<keyword evidence="3" id="KW-1185">Reference proteome</keyword>
<feature type="signal peptide" evidence="1">
    <location>
        <begin position="1"/>
        <end position="18"/>
    </location>
</feature>
<gene>
    <name evidence="2" type="ORF">SAMN05444411_101161</name>
</gene>
<evidence type="ECO:0000256" key="1">
    <source>
        <dbReference type="SAM" id="SignalP"/>
    </source>
</evidence>
<evidence type="ECO:0000313" key="3">
    <source>
        <dbReference type="Proteomes" id="UP000199595"/>
    </source>
</evidence>
<keyword evidence="1" id="KW-0732">Signal</keyword>
<dbReference type="Proteomes" id="UP000199595">
    <property type="component" value="Unassembled WGS sequence"/>
</dbReference>
<proteinExistence type="predicted"/>
<dbReference type="AlphaFoldDB" id="A0A1H2R6R3"/>
<evidence type="ECO:0008006" key="4">
    <source>
        <dbReference type="Google" id="ProtNLM"/>
    </source>
</evidence>
<feature type="chain" id="PRO_5011615813" description="Lipocalin-like domain-containing protein" evidence="1">
    <location>
        <begin position="19"/>
        <end position="315"/>
    </location>
</feature>
<dbReference type="STRING" id="762486.SAMN05444411_101161"/>
<dbReference type="RefSeq" id="WP_090118729.1">
    <property type="nucleotide sequence ID" value="NZ_FNNJ01000001.1"/>
</dbReference>
<organism evidence="2 3">
    <name type="scientific">Lutibacter oricola</name>
    <dbReference type="NCBI Taxonomy" id="762486"/>
    <lineage>
        <taxon>Bacteria</taxon>
        <taxon>Pseudomonadati</taxon>
        <taxon>Bacteroidota</taxon>
        <taxon>Flavobacteriia</taxon>
        <taxon>Flavobacteriales</taxon>
        <taxon>Flavobacteriaceae</taxon>
        <taxon>Lutibacter</taxon>
    </lineage>
</organism>
<evidence type="ECO:0000313" key="2">
    <source>
        <dbReference type="EMBL" id="SDW14908.1"/>
    </source>
</evidence>
<dbReference type="OrthoDB" id="1113037at2"/>
<protein>
    <recommendedName>
        <fullName evidence="4">Lipocalin-like domain-containing protein</fullName>
    </recommendedName>
</protein>
<accession>A0A1H2R6R3</accession>
<sequence>MKKLIVLIIIICSISAKAQKSKIIGNWQLVKAVIGDKTETDLKAVFIFEDKGVLKAARSATSKIVTVGTWKYNKKKKTIVMNSSLDKDFNGEASVIKSKNKELVYKKDKAILSFVKIKMQNASPKIKMEKPILSFKREAMYNKNGDFNYEEEEAKLPWKIETIVNNLKNYTELVYNITSFPDEQEPDAWVVSEKINYNATEKSIDVREYSYFQNDYIDMTENPIWMNNLSDYEYDYNFFPKDNVDTYKVLGTEEIKTPAGTFNCTVVEGFGQFDSKIKYWMITEKPGVFAKIIKVKDAPVPFGSTNVYILKEIKN</sequence>
<name>A0A1H2R6R3_9FLAO</name>
<dbReference type="EMBL" id="FNNJ01000001">
    <property type="protein sequence ID" value="SDW14908.1"/>
    <property type="molecule type" value="Genomic_DNA"/>
</dbReference>